<accession>A0AAD5XSX7</accession>
<comment type="caution">
    <text evidence="1">The sequence shown here is derived from an EMBL/GenBank/DDBJ whole genome shotgun (WGS) entry which is preliminary data.</text>
</comment>
<organism evidence="1 2">
    <name type="scientific">Geranomyces variabilis</name>
    <dbReference type="NCBI Taxonomy" id="109894"/>
    <lineage>
        <taxon>Eukaryota</taxon>
        <taxon>Fungi</taxon>
        <taxon>Fungi incertae sedis</taxon>
        <taxon>Chytridiomycota</taxon>
        <taxon>Chytridiomycota incertae sedis</taxon>
        <taxon>Chytridiomycetes</taxon>
        <taxon>Spizellomycetales</taxon>
        <taxon>Powellomycetaceae</taxon>
        <taxon>Geranomyces</taxon>
    </lineage>
</organism>
<name>A0AAD5XSX7_9FUNG</name>
<gene>
    <name evidence="1" type="ORF">HDU87_000703</name>
</gene>
<sequence>MEERLERGQQDQTGQTVVAADKALDDFHVRNLALAKGVLIDDLCVGTGTHMRDHYDCDIRIKVSDPFGTQGFENMNAGRAHQFLRNTNAVLPIMDAVTKDMRNVWPGLKVDHPVVIDIHMDASVQH</sequence>
<reference evidence="1" key="1">
    <citation type="submission" date="2020-05" db="EMBL/GenBank/DDBJ databases">
        <title>Phylogenomic resolution of chytrid fungi.</title>
        <authorList>
            <person name="Stajich J.E."/>
            <person name="Amses K."/>
            <person name="Simmons R."/>
            <person name="Seto K."/>
            <person name="Myers J."/>
            <person name="Bonds A."/>
            <person name="Quandt C.A."/>
            <person name="Barry K."/>
            <person name="Liu P."/>
            <person name="Grigoriev I."/>
            <person name="Longcore J.E."/>
            <person name="James T.Y."/>
        </authorList>
    </citation>
    <scope>NUCLEOTIDE SEQUENCE</scope>
    <source>
        <strain evidence="1">JEL0379</strain>
    </source>
</reference>
<dbReference type="AlphaFoldDB" id="A0AAD5XSX7"/>
<dbReference type="EMBL" id="JADGJQ010000011">
    <property type="protein sequence ID" value="KAJ3181685.1"/>
    <property type="molecule type" value="Genomic_DNA"/>
</dbReference>
<proteinExistence type="predicted"/>
<protein>
    <submittedName>
        <fullName evidence="1">Uncharacterized protein</fullName>
    </submittedName>
</protein>
<evidence type="ECO:0000313" key="1">
    <source>
        <dbReference type="EMBL" id="KAJ3181685.1"/>
    </source>
</evidence>
<dbReference type="Proteomes" id="UP001212152">
    <property type="component" value="Unassembled WGS sequence"/>
</dbReference>
<keyword evidence="2" id="KW-1185">Reference proteome</keyword>
<evidence type="ECO:0000313" key="2">
    <source>
        <dbReference type="Proteomes" id="UP001212152"/>
    </source>
</evidence>